<dbReference type="PANTHER" id="PTHR46244:SF3">
    <property type="entry name" value="PHOSPHOENOLPYRUVATE-PROTEIN PHOSPHOTRANSFERASE"/>
    <property type="match status" value="1"/>
</dbReference>
<feature type="active site" description="Tele-phosphohistidine intermediate" evidence="18">
    <location>
        <position position="192"/>
    </location>
</feature>
<dbReference type="GO" id="GO:0008965">
    <property type="term" value="F:phosphoenolpyruvate-protein phosphotransferase activity"/>
    <property type="evidence" value="ECO:0007669"/>
    <property type="project" value="UniProtKB-EC"/>
</dbReference>
<dbReference type="GO" id="GO:0009401">
    <property type="term" value="P:phosphoenolpyruvate-dependent sugar phosphotransferase system"/>
    <property type="evidence" value="ECO:0007669"/>
    <property type="project" value="UniProtKB-KW"/>
</dbReference>
<dbReference type="PANTHER" id="PTHR46244">
    <property type="entry name" value="PHOSPHOENOLPYRUVATE-PROTEIN PHOSPHOTRANSFERASE"/>
    <property type="match status" value="1"/>
</dbReference>
<evidence type="ECO:0000256" key="8">
    <source>
        <dbReference type="ARBA" id="ARBA00022448"/>
    </source>
</evidence>
<evidence type="ECO:0000256" key="4">
    <source>
        <dbReference type="ARBA" id="ARBA00004496"/>
    </source>
</evidence>
<dbReference type="GO" id="GO:0016301">
    <property type="term" value="F:kinase activity"/>
    <property type="evidence" value="ECO:0007669"/>
    <property type="project" value="UniProtKB-KW"/>
</dbReference>
<dbReference type="Gene3D" id="3.50.30.10">
    <property type="entry name" value="Phosphohistidine domain"/>
    <property type="match status" value="1"/>
</dbReference>
<dbReference type="Pfam" id="PF05524">
    <property type="entry name" value="PEP-utilisers_N"/>
    <property type="match status" value="1"/>
</dbReference>
<dbReference type="InterPro" id="IPR023151">
    <property type="entry name" value="PEP_util_CS"/>
</dbReference>
<comment type="subcellular location">
    <subcellularLocation>
        <location evidence="4 17">Cytoplasm</location>
    </subcellularLocation>
</comment>
<organism evidence="25 26">
    <name type="scientific">Hufsiella ginkgonis</name>
    <dbReference type="NCBI Taxonomy" id="2695274"/>
    <lineage>
        <taxon>Bacteria</taxon>
        <taxon>Pseudomonadati</taxon>
        <taxon>Bacteroidota</taxon>
        <taxon>Sphingobacteriia</taxon>
        <taxon>Sphingobacteriales</taxon>
        <taxon>Sphingobacteriaceae</taxon>
        <taxon>Hufsiella</taxon>
    </lineage>
</organism>
<feature type="domain" description="PEP-utilising enzyme C-terminal" evidence="23">
    <location>
        <begin position="255"/>
        <end position="540"/>
    </location>
</feature>
<dbReference type="SUPFAM" id="SSF47831">
    <property type="entry name" value="Enzyme I of the PEP:sugar phosphotransferase system HPr-binding (sub)domain"/>
    <property type="match status" value="1"/>
</dbReference>
<feature type="binding site" evidence="19">
    <location>
        <position position="334"/>
    </location>
    <ligand>
        <name>phosphoenolpyruvate</name>
        <dbReference type="ChEBI" id="CHEBI:58702"/>
    </ligand>
</feature>
<feature type="binding site" evidence="19">
    <location>
        <position position="298"/>
    </location>
    <ligand>
        <name>phosphoenolpyruvate</name>
        <dbReference type="ChEBI" id="CHEBI:58702"/>
    </ligand>
</feature>
<keyword evidence="14 17" id="KW-0418">Kinase</keyword>
<evidence type="ECO:0000256" key="2">
    <source>
        <dbReference type="ARBA" id="ARBA00001946"/>
    </source>
</evidence>
<evidence type="ECO:0000256" key="21">
    <source>
        <dbReference type="SAM" id="Coils"/>
    </source>
</evidence>
<evidence type="ECO:0000256" key="20">
    <source>
        <dbReference type="PIRSR" id="PIRSR000732-3"/>
    </source>
</evidence>
<evidence type="ECO:0000259" key="24">
    <source>
        <dbReference type="Pfam" id="PF05524"/>
    </source>
</evidence>
<evidence type="ECO:0000256" key="13">
    <source>
        <dbReference type="ARBA" id="ARBA00022723"/>
    </source>
</evidence>
<evidence type="ECO:0000256" key="1">
    <source>
        <dbReference type="ARBA" id="ARBA00000683"/>
    </source>
</evidence>
<dbReference type="PROSITE" id="PS00370">
    <property type="entry name" value="PEP_ENZYMES_PHOS_SITE"/>
    <property type="match status" value="1"/>
</dbReference>
<evidence type="ECO:0000256" key="18">
    <source>
        <dbReference type="PIRSR" id="PIRSR000732-1"/>
    </source>
</evidence>
<evidence type="ECO:0000256" key="12">
    <source>
        <dbReference type="ARBA" id="ARBA00022683"/>
    </source>
</evidence>
<dbReference type="GO" id="GO:0046872">
    <property type="term" value="F:metal ion binding"/>
    <property type="evidence" value="ECO:0007669"/>
    <property type="project" value="UniProtKB-KW"/>
</dbReference>
<dbReference type="Gene3D" id="1.10.274.10">
    <property type="entry name" value="PtsI, HPr-binding domain"/>
    <property type="match status" value="1"/>
</dbReference>
<evidence type="ECO:0000256" key="19">
    <source>
        <dbReference type="PIRSR" id="PIRSR000732-2"/>
    </source>
</evidence>
<keyword evidence="10 17" id="KW-0762">Sugar transport</keyword>
<dbReference type="InterPro" id="IPR024692">
    <property type="entry name" value="PTS_EI"/>
</dbReference>
<dbReference type="PRINTS" id="PR01736">
    <property type="entry name" value="PHPHTRNFRASE"/>
</dbReference>
<dbReference type="EMBL" id="WVHS01000003">
    <property type="protein sequence ID" value="MXV16446.1"/>
    <property type="molecule type" value="Genomic_DNA"/>
</dbReference>
<feature type="binding site" evidence="20">
    <location>
        <position position="457"/>
    </location>
    <ligand>
        <name>Mg(2+)</name>
        <dbReference type="ChEBI" id="CHEBI:18420"/>
    </ligand>
</feature>
<feature type="domain" description="PEP-utilising enzyme mobile" evidence="22">
    <location>
        <begin position="158"/>
        <end position="228"/>
    </location>
</feature>
<dbReference type="InterPro" id="IPR040442">
    <property type="entry name" value="Pyrv_kinase-like_dom_sf"/>
</dbReference>
<evidence type="ECO:0000256" key="16">
    <source>
        <dbReference type="ARBA" id="ARBA00033235"/>
    </source>
</evidence>
<dbReference type="InterPro" id="IPR008731">
    <property type="entry name" value="PTS_EIN"/>
</dbReference>
<keyword evidence="15 17" id="KW-0460">Magnesium</keyword>
<evidence type="ECO:0000259" key="22">
    <source>
        <dbReference type="Pfam" id="PF00391"/>
    </source>
</evidence>
<evidence type="ECO:0000313" key="26">
    <source>
        <dbReference type="Proteomes" id="UP000451233"/>
    </source>
</evidence>
<evidence type="ECO:0000256" key="7">
    <source>
        <dbReference type="ARBA" id="ARBA00016544"/>
    </source>
</evidence>
<protein>
    <recommendedName>
        <fullName evidence="7 17">Phosphoenolpyruvate-protein phosphotransferase</fullName>
        <ecNumber evidence="6 17">2.7.3.9</ecNumber>
    </recommendedName>
    <alternativeName>
        <fullName evidence="16 17">Phosphotransferase system, enzyme I</fullName>
    </alternativeName>
</protein>
<feature type="domain" description="Phosphotransferase system enzyme I N-terminal" evidence="24">
    <location>
        <begin position="6"/>
        <end position="129"/>
    </location>
</feature>
<reference evidence="25 26" key="1">
    <citation type="submission" date="2019-11" db="EMBL/GenBank/DDBJ databases">
        <title>Pedobacter sp. HMF7056 Genome sequencing and assembly.</title>
        <authorList>
            <person name="Kang H."/>
            <person name="Kim H."/>
            <person name="Joh K."/>
        </authorList>
    </citation>
    <scope>NUCLEOTIDE SEQUENCE [LARGE SCALE GENOMIC DNA]</scope>
    <source>
        <strain evidence="25 26">HMF7056</strain>
    </source>
</reference>
<keyword evidence="26" id="KW-1185">Reference proteome</keyword>
<gene>
    <name evidence="25" type="primary">ptsP</name>
    <name evidence="25" type="ORF">GS398_14125</name>
</gene>
<feature type="binding site" evidence="20">
    <location>
        <position position="433"/>
    </location>
    <ligand>
        <name>Mg(2+)</name>
        <dbReference type="ChEBI" id="CHEBI:18420"/>
    </ligand>
</feature>
<keyword evidence="25" id="KW-0670">Pyruvate</keyword>
<evidence type="ECO:0000256" key="11">
    <source>
        <dbReference type="ARBA" id="ARBA00022679"/>
    </source>
</evidence>
<dbReference type="SUPFAM" id="SSF51621">
    <property type="entry name" value="Phosphoenolpyruvate/pyruvate domain"/>
    <property type="match status" value="1"/>
</dbReference>
<comment type="caution">
    <text evidence="25">The sequence shown here is derived from an EMBL/GenBank/DDBJ whole genome shotgun (WGS) entry which is preliminary data.</text>
</comment>
<comment type="similarity">
    <text evidence="5 17">Belongs to the PEP-utilizing enzyme family.</text>
</comment>
<keyword evidence="21" id="KW-0175">Coiled coil</keyword>
<dbReference type="PIRSF" id="PIRSF000732">
    <property type="entry name" value="PTS_enzyme_I"/>
    <property type="match status" value="1"/>
</dbReference>
<comment type="cofactor">
    <cofactor evidence="2 17 20">
        <name>Mg(2+)</name>
        <dbReference type="ChEBI" id="CHEBI:18420"/>
    </cofactor>
</comment>
<evidence type="ECO:0000256" key="5">
    <source>
        <dbReference type="ARBA" id="ARBA00007837"/>
    </source>
</evidence>
<comment type="catalytic activity">
    <reaction evidence="1 17">
        <text>L-histidyl-[protein] + phosphoenolpyruvate = N(pros)-phospho-L-histidyl-[protein] + pyruvate</text>
        <dbReference type="Rhea" id="RHEA:23880"/>
        <dbReference type="Rhea" id="RHEA-COMP:9745"/>
        <dbReference type="Rhea" id="RHEA-COMP:9746"/>
        <dbReference type="ChEBI" id="CHEBI:15361"/>
        <dbReference type="ChEBI" id="CHEBI:29979"/>
        <dbReference type="ChEBI" id="CHEBI:58702"/>
        <dbReference type="ChEBI" id="CHEBI:64837"/>
        <dbReference type="EC" id="2.7.3.9"/>
    </reaction>
</comment>
<proteinExistence type="inferred from homology"/>
<keyword evidence="9 17" id="KW-0963">Cytoplasm</keyword>
<dbReference type="PROSITE" id="PS00742">
    <property type="entry name" value="PEP_ENZYMES_2"/>
    <property type="match status" value="1"/>
</dbReference>
<evidence type="ECO:0000256" key="10">
    <source>
        <dbReference type="ARBA" id="ARBA00022597"/>
    </source>
</evidence>
<evidence type="ECO:0000313" key="25">
    <source>
        <dbReference type="EMBL" id="MXV16446.1"/>
    </source>
</evidence>
<evidence type="ECO:0000256" key="17">
    <source>
        <dbReference type="PIRNR" id="PIRNR000732"/>
    </source>
</evidence>
<dbReference type="InterPro" id="IPR015813">
    <property type="entry name" value="Pyrv/PenolPyrv_kinase-like_dom"/>
</dbReference>
<dbReference type="InterPro" id="IPR000121">
    <property type="entry name" value="PEP_util_C"/>
</dbReference>
<dbReference type="NCBIfam" id="TIGR01417">
    <property type="entry name" value="PTS_I_fam"/>
    <property type="match status" value="1"/>
</dbReference>
<sequence length="572" mass="62814">MNLKITGLGVSPGVAIGKARVLRKTKTALRGKVLSTDAEIEQELANYEQAVTGSLREINAIRNENTNLSAEASDILETQVELLNDPQLRGDVTERIGTGRMTAHDAVLEAIAALVQVFRQMDDEYMRARSADIEDIGNRLMRQLSPGTAESMAHIELDTVLFAEDIAPSDALTFTADTISAIVTRMGGKTSHTAILARSKGIPAIVGCVMEPGQVADDDLVIADGSEGLVIIRPDEATIAMYNRKKARENDQFKLKSLKDIPAVTRDGKLVKLLANISGPDELEIVTANGGEGIGLLRTEMLFLGHDSFPTEEMQFEFYKKTALKLASRTLIIRTLDIGGDKQLPYLPLPAEENPFLGYRAIRICLDREDLFITQLKAILRASVYGNLKIMFPMISSLQELRQAKAMVEKAKHELAASNLTYNAGIEIGMMIEIPAAAVMADLFAREVDFFSIGTNDLCQYTVAADRMNQQVEKVYDPYNPGVLRLLRNTIEQANLHEIHVGMCGEMASDPMATLLLLGMGLREFSMSASAIPGIKHILINNSMAKAREITENVMKMDNSATIIRYLKEEGQ</sequence>
<evidence type="ECO:0000256" key="15">
    <source>
        <dbReference type="ARBA" id="ARBA00022842"/>
    </source>
</evidence>
<name>A0A7K1Y191_9SPHI</name>
<comment type="function">
    <text evidence="3 17">General (non sugar-specific) component of the phosphoenolpyruvate-dependent sugar phosphotransferase system (sugar PTS). This major carbohydrate active-transport system catalyzes the phosphorylation of incoming sugar substrates concomitantly with their translocation across the cell membrane. Enzyme I transfers the phosphoryl group from phosphoenolpyruvate (PEP) to the phosphoryl carrier protein (HPr).</text>
</comment>
<dbReference type="RefSeq" id="WP_160907440.1">
    <property type="nucleotide sequence ID" value="NZ_WVHS01000003.1"/>
</dbReference>
<feature type="binding site" evidence="19">
    <location>
        <position position="467"/>
    </location>
    <ligand>
        <name>phosphoenolpyruvate</name>
        <dbReference type="ChEBI" id="CHEBI:58702"/>
    </ligand>
</feature>
<feature type="active site" description="Proton donor" evidence="18">
    <location>
        <position position="504"/>
    </location>
</feature>
<evidence type="ECO:0000256" key="6">
    <source>
        <dbReference type="ARBA" id="ARBA00012232"/>
    </source>
</evidence>
<dbReference type="InterPro" id="IPR006318">
    <property type="entry name" value="PTS_EI-like"/>
</dbReference>
<keyword evidence="13 17" id="KW-0479">Metal-binding</keyword>
<dbReference type="Proteomes" id="UP000451233">
    <property type="component" value="Unassembled WGS sequence"/>
</dbReference>
<dbReference type="Pfam" id="PF00391">
    <property type="entry name" value="PEP-utilizers"/>
    <property type="match status" value="1"/>
</dbReference>
<dbReference type="GO" id="GO:0005737">
    <property type="term" value="C:cytoplasm"/>
    <property type="evidence" value="ECO:0007669"/>
    <property type="project" value="UniProtKB-SubCell"/>
</dbReference>
<evidence type="ECO:0000256" key="3">
    <source>
        <dbReference type="ARBA" id="ARBA00002728"/>
    </source>
</evidence>
<evidence type="ECO:0000256" key="14">
    <source>
        <dbReference type="ARBA" id="ARBA00022777"/>
    </source>
</evidence>
<evidence type="ECO:0000256" key="9">
    <source>
        <dbReference type="ARBA" id="ARBA00022490"/>
    </source>
</evidence>
<dbReference type="InterPro" id="IPR036618">
    <property type="entry name" value="PtsI_HPr-bd_sf"/>
</dbReference>
<feature type="coiled-coil region" evidence="21">
    <location>
        <begin position="394"/>
        <end position="421"/>
    </location>
</feature>
<dbReference type="SUPFAM" id="SSF52009">
    <property type="entry name" value="Phosphohistidine domain"/>
    <property type="match status" value="1"/>
</dbReference>
<dbReference type="InterPro" id="IPR008279">
    <property type="entry name" value="PEP-util_enz_mobile_dom"/>
</dbReference>
<dbReference type="InterPro" id="IPR050499">
    <property type="entry name" value="PEP-utilizing_PTS_enzyme"/>
</dbReference>
<keyword evidence="11 17" id="KW-0808">Transferase</keyword>
<dbReference type="Gene3D" id="3.20.20.60">
    <property type="entry name" value="Phosphoenolpyruvate-binding domains"/>
    <property type="match status" value="1"/>
</dbReference>
<keyword evidence="8 17" id="KW-0813">Transport</keyword>
<dbReference type="InterPro" id="IPR018274">
    <property type="entry name" value="PEP_util_AS"/>
</dbReference>
<accession>A0A7K1Y191</accession>
<dbReference type="AlphaFoldDB" id="A0A7K1Y191"/>
<dbReference type="InterPro" id="IPR036637">
    <property type="entry name" value="Phosphohistidine_dom_sf"/>
</dbReference>
<evidence type="ECO:0000259" key="23">
    <source>
        <dbReference type="Pfam" id="PF02896"/>
    </source>
</evidence>
<feature type="binding site" evidence="19">
    <location>
        <begin position="456"/>
        <end position="457"/>
    </location>
    <ligand>
        <name>phosphoenolpyruvate</name>
        <dbReference type="ChEBI" id="CHEBI:58702"/>
    </ligand>
</feature>
<dbReference type="Pfam" id="PF02896">
    <property type="entry name" value="PEP-utilizers_C"/>
    <property type="match status" value="1"/>
</dbReference>
<dbReference type="EC" id="2.7.3.9" evidence="6 17"/>
<keyword evidence="12 17" id="KW-0598">Phosphotransferase system</keyword>